<proteinExistence type="predicted"/>
<dbReference type="InterPro" id="IPR016064">
    <property type="entry name" value="NAD/diacylglycerol_kinase_sf"/>
</dbReference>
<sequence>MRFAVVGDESVGTAVRDAGATVVSPDGDDADAVVAVGEASVSEVARDSTWDCPIVPVDCGTPWSVSHRDLDAHLAPILAGNGRVVEYPTLSIHVEGDRVGRALFDTMLVTSEPAHISEYGVARSSTAVPFSDGTDSDSADIGPGGDAWTPVDEFRADGVVVATPLGSSGYARAAGGAVVGPDAGVTVVPVSPYATQTNSWAFQPPLRLTVERDDAPVSLVVDTEIAREVAPFESVVVERGDAVSLLVG</sequence>
<dbReference type="OrthoDB" id="170401at2157"/>
<evidence type="ECO:0000313" key="2">
    <source>
        <dbReference type="Proteomes" id="UP000011550"/>
    </source>
</evidence>
<dbReference type="PATRIC" id="fig|662479.7.peg.3129"/>
<dbReference type="RefSeq" id="WP_008321541.1">
    <property type="nucleotide sequence ID" value="NZ_AOLN01000018.1"/>
</dbReference>
<gene>
    <name evidence="1" type="ORF">C440_15439</name>
</gene>
<evidence type="ECO:0000313" key="1">
    <source>
        <dbReference type="EMBL" id="ELZ91720.1"/>
    </source>
</evidence>
<dbReference type="SUPFAM" id="SSF111331">
    <property type="entry name" value="NAD kinase/diacylglycerol kinase-like"/>
    <property type="match status" value="1"/>
</dbReference>
<organism evidence="1 2">
    <name type="scientific">Haloferax mucosum ATCC BAA-1512</name>
    <dbReference type="NCBI Taxonomy" id="662479"/>
    <lineage>
        <taxon>Archaea</taxon>
        <taxon>Methanobacteriati</taxon>
        <taxon>Methanobacteriota</taxon>
        <taxon>Stenosarchaea group</taxon>
        <taxon>Halobacteria</taxon>
        <taxon>Halobacteriales</taxon>
        <taxon>Haloferacaceae</taxon>
        <taxon>Haloferax</taxon>
    </lineage>
</organism>
<dbReference type="Pfam" id="PF20143">
    <property type="entry name" value="NAD_kinase_C"/>
    <property type="match status" value="1"/>
</dbReference>
<protein>
    <submittedName>
        <fullName evidence="1">ATP-NAD kinase</fullName>
    </submittedName>
</protein>
<dbReference type="Proteomes" id="UP000011550">
    <property type="component" value="Unassembled WGS sequence"/>
</dbReference>
<dbReference type="EMBL" id="AOLN01000018">
    <property type="protein sequence ID" value="ELZ91720.1"/>
    <property type="molecule type" value="Genomic_DNA"/>
</dbReference>
<keyword evidence="1" id="KW-0418">Kinase</keyword>
<keyword evidence="1" id="KW-0808">Transferase</keyword>
<reference evidence="1 2" key="1">
    <citation type="journal article" date="2014" name="PLoS Genet.">
        <title>Phylogenetically driven sequencing of extremely halophilic archaea reveals strategies for static and dynamic osmo-response.</title>
        <authorList>
            <person name="Becker E.A."/>
            <person name="Seitzer P.M."/>
            <person name="Tritt A."/>
            <person name="Larsen D."/>
            <person name="Krusor M."/>
            <person name="Yao A.I."/>
            <person name="Wu D."/>
            <person name="Madern D."/>
            <person name="Eisen J.A."/>
            <person name="Darling A.E."/>
            <person name="Facciotti M.T."/>
        </authorList>
    </citation>
    <scope>NUCLEOTIDE SEQUENCE [LARGE SCALE GENOMIC DNA]</scope>
    <source>
        <strain evidence="1 2">ATCC BAA-1512</strain>
    </source>
</reference>
<dbReference type="STRING" id="662479.C440_15439"/>
<name>M0I4L6_9EURY</name>
<comment type="caution">
    <text evidence="1">The sequence shown here is derived from an EMBL/GenBank/DDBJ whole genome shotgun (WGS) entry which is preliminary data.</text>
</comment>
<dbReference type="GO" id="GO:0003951">
    <property type="term" value="F:NAD+ kinase activity"/>
    <property type="evidence" value="ECO:0007669"/>
    <property type="project" value="InterPro"/>
</dbReference>
<keyword evidence="2" id="KW-1185">Reference proteome</keyword>
<dbReference type="Gene3D" id="2.60.200.30">
    <property type="entry name" value="Probable inorganic polyphosphate/atp-NAD kinase, domain 2"/>
    <property type="match status" value="1"/>
</dbReference>
<accession>M0I4L6</accession>
<dbReference type="AlphaFoldDB" id="M0I4L6"/>
<dbReference type="GO" id="GO:0019674">
    <property type="term" value="P:NAD+ metabolic process"/>
    <property type="evidence" value="ECO:0007669"/>
    <property type="project" value="InterPro"/>
</dbReference>
<dbReference type="InterPro" id="IPR017437">
    <property type="entry name" value="ATP-NAD_kinase_PpnK-typ_C"/>
</dbReference>